<keyword evidence="5 9" id="KW-0210">Decarboxylase</keyword>
<comment type="catalytic activity">
    <reaction evidence="1 9">
        <text>1-(2-carboxyphenylamino)-1-deoxy-D-ribulose 5-phosphate + H(+) = (1S,2R)-1-C-(indol-3-yl)glycerol 3-phosphate + CO2 + H2O</text>
        <dbReference type="Rhea" id="RHEA:23476"/>
        <dbReference type="ChEBI" id="CHEBI:15377"/>
        <dbReference type="ChEBI" id="CHEBI:15378"/>
        <dbReference type="ChEBI" id="CHEBI:16526"/>
        <dbReference type="ChEBI" id="CHEBI:58613"/>
        <dbReference type="ChEBI" id="CHEBI:58866"/>
        <dbReference type="EC" id="4.1.1.48"/>
    </reaction>
</comment>
<gene>
    <name evidence="9" type="primary">trpC</name>
    <name evidence="11" type="ORF">A2462_03985</name>
</gene>
<dbReference type="UniPathway" id="UPA00035">
    <property type="reaction ID" value="UER00043"/>
</dbReference>
<dbReference type="PANTHER" id="PTHR22854">
    <property type="entry name" value="TRYPTOPHAN BIOSYNTHESIS PROTEIN"/>
    <property type="match status" value="1"/>
</dbReference>
<sequence length="265" mass="28725">MILDDIIANKQQEVTALKDMYRGKDLASFAKRLLAPRGFLAAFPQGKVALIAEIKKASPSAGDINADLDVKTVAKLYEDSGAAALSVLTDNKYFKGKLEDLIAAKQAVNLPVLRKDFIIDEAQVYEARIAGADAVLLIVKLLNLPAGRQGVKLLEDLLKLIEDLGMQALVETHHEAEVEIALKVGAGIIGINNRDLDTFKVDFNATLKLVEKFPELKERILISESGIETNEQVKALQAVGVRGVLVGTSLLKSSSVSAKIKELLR</sequence>
<keyword evidence="6 9" id="KW-0822">Tryptophan biosynthesis</keyword>
<evidence type="ECO:0000256" key="5">
    <source>
        <dbReference type="ARBA" id="ARBA00022793"/>
    </source>
</evidence>
<protein>
    <recommendedName>
        <fullName evidence="9">Indole-3-glycerol phosphate synthase</fullName>
        <shortName evidence="9">IGPS</shortName>
        <ecNumber evidence="9">4.1.1.48</ecNumber>
    </recommendedName>
</protein>
<dbReference type="InterPro" id="IPR013798">
    <property type="entry name" value="Indole-3-glycerol_P_synth_dom"/>
</dbReference>
<evidence type="ECO:0000256" key="6">
    <source>
        <dbReference type="ARBA" id="ARBA00022822"/>
    </source>
</evidence>
<dbReference type="EC" id="4.1.1.48" evidence="9"/>
<comment type="pathway">
    <text evidence="2 9">Amino-acid biosynthesis; L-tryptophan biosynthesis; L-tryptophan from chorismate: step 4/5.</text>
</comment>
<evidence type="ECO:0000256" key="4">
    <source>
        <dbReference type="ARBA" id="ARBA00022605"/>
    </source>
</evidence>
<comment type="caution">
    <text evidence="11">The sequence shown here is derived from an EMBL/GenBank/DDBJ whole genome shotgun (WGS) entry which is preliminary data.</text>
</comment>
<dbReference type="NCBIfam" id="NF001377">
    <property type="entry name" value="PRK00278.2-4"/>
    <property type="match status" value="1"/>
</dbReference>
<evidence type="ECO:0000256" key="2">
    <source>
        <dbReference type="ARBA" id="ARBA00004696"/>
    </source>
</evidence>
<evidence type="ECO:0000256" key="7">
    <source>
        <dbReference type="ARBA" id="ARBA00023141"/>
    </source>
</evidence>
<dbReference type="Proteomes" id="UP000177309">
    <property type="component" value="Unassembled WGS sequence"/>
</dbReference>
<dbReference type="InterPro" id="IPR013785">
    <property type="entry name" value="Aldolase_TIM"/>
</dbReference>
<proteinExistence type="inferred from homology"/>
<dbReference type="InterPro" id="IPR001468">
    <property type="entry name" value="Indole-3-GlycerolPSynthase_CS"/>
</dbReference>
<organism evidence="11 12">
    <name type="scientific">candidate division WOR-1 bacterium RIFOXYC2_FULL_41_25</name>
    <dbReference type="NCBI Taxonomy" id="1802586"/>
    <lineage>
        <taxon>Bacteria</taxon>
        <taxon>Bacillati</taxon>
        <taxon>Saganbacteria</taxon>
    </lineage>
</organism>
<keyword evidence="4 9" id="KW-0028">Amino-acid biosynthesis</keyword>
<accession>A0A1F4TJ13</accession>
<dbReference type="Pfam" id="PF00218">
    <property type="entry name" value="IGPS"/>
    <property type="match status" value="1"/>
</dbReference>
<dbReference type="Gene3D" id="3.20.20.70">
    <property type="entry name" value="Aldolase class I"/>
    <property type="match status" value="1"/>
</dbReference>
<dbReference type="AlphaFoldDB" id="A0A1F4TJ13"/>
<evidence type="ECO:0000256" key="8">
    <source>
        <dbReference type="ARBA" id="ARBA00023239"/>
    </source>
</evidence>
<evidence type="ECO:0000313" key="12">
    <source>
        <dbReference type="Proteomes" id="UP000177309"/>
    </source>
</evidence>
<feature type="domain" description="Indole-3-glycerol phosphate synthase" evidence="10">
    <location>
        <begin position="3"/>
        <end position="263"/>
    </location>
</feature>
<dbReference type="InterPro" id="IPR011060">
    <property type="entry name" value="RibuloseP-bd_barrel"/>
</dbReference>
<evidence type="ECO:0000256" key="9">
    <source>
        <dbReference type="HAMAP-Rule" id="MF_00134"/>
    </source>
</evidence>
<dbReference type="HAMAP" id="MF_00134_B">
    <property type="entry name" value="IGPS_B"/>
    <property type="match status" value="1"/>
</dbReference>
<reference evidence="11 12" key="1">
    <citation type="journal article" date="2016" name="Nat. Commun.">
        <title>Thousands of microbial genomes shed light on interconnected biogeochemical processes in an aquifer system.</title>
        <authorList>
            <person name="Anantharaman K."/>
            <person name="Brown C.T."/>
            <person name="Hug L.A."/>
            <person name="Sharon I."/>
            <person name="Castelle C.J."/>
            <person name="Probst A.J."/>
            <person name="Thomas B.C."/>
            <person name="Singh A."/>
            <person name="Wilkins M.J."/>
            <person name="Karaoz U."/>
            <person name="Brodie E.L."/>
            <person name="Williams K.H."/>
            <person name="Hubbard S.S."/>
            <person name="Banfield J.F."/>
        </authorList>
    </citation>
    <scope>NUCLEOTIDE SEQUENCE [LARGE SCALE GENOMIC DNA]</scope>
</reference>
<keyword evidence="8 9" id="KW-0456">Lyase</keyword>
<comment type="similarity">
    <text evidence="3 9">Belongs to the TrpC family.</text>
</comment>
<dbReference type="FunFam" id="3.20.20.70:FF:000024">
    <property type="entry name" value="Indole-3-glycerol phosphate synthase"/>
    <property type="match status" value="1"/>
</dbReference>
<dbReference type="GO" id="GO:0000162">
    <property type="term" value="P:L-tryptophan biosynthetic process"/>
    <property type="evidence" value="ECO:0007669"/>
    <property type="project" value="UniProtKB-UniRule"/>
</dbReference>
<dbReference type="GO" id="GO:0004425">
    <property type="term" value="F:indole-3-glycerol-phosphate synthase activity"/>
    <property type="evidence" value="ECO:0007669"/>
    <property type="project" value="UniProtKB-UniRule"/>
</dbReference>
<evidence type="ECO:0000259" key="10">
    <source>
        <dbReference type="Pfam" id="PF00218"/>
    </source>
</evidence>
<dbReference type="EMBL" id="MEUI01000047">
    <property type="protein sequence ID" value="OGC32686.1"/>
    <property type="molecule type" value="Genomic_DNA"/>
</dbReference>
<keyword evidence="7 9" id="KW-0057">Aromatic amino acid biosynthesis</keyword>
<dbReference type="PROSITE" id="PS00614">
    <property type="entry name" value="IGPS"/>
    <property type="match status" value="1"/>
</dbReference>
<evidence type="ECO:0000256" key="3">
    <source>
        <dbReference type="ARBA" id="ARBA00008737"/>
    </source>
</evidence>
<name>A0A1F4TJ13_UNCSA</name>
<dbReference type="InterPro" id="IPR045186">
    <property type="entry name" value="Indole-3-glycerol_P_synth"/>
</dbReference>
<dbReference type="SUPFAM" id="SSF51366">
    <property type="entry name" value="Ribulose-phoshate binding barrel"/>
    <property type="match status" value="1"/>
</dbReference>
<dbReference type="PANTHER" id="PTHR22854:SF2">
    <property type="entry name" value="INDOLE-3-GLYCEROL-PHOSPHATE SYNTHASE"/>
    <property type="match status" value="1"/>
</dbReference>
<dbReference type="GO" id="GO:0004640">
    <property type="term" value="F:phosphoribosylanthranilate isomerase activity"/>
    <property type="evidence" value="ECO:0007669"/>
    <property type="project" value="TreeGrafter"/>
</dbReference>
<evidence type="ECO:0000313" key="11">
    <source>
        <dbReference type="EMBL" id="OGC32686.1"/>
    </source>
</evidence>
<evidence type="ECO:0000256" key="1">
    <source>
        <dbReference type="ARBA" id="ARBA00001633"/>
    </source>
</evidence>
<dbReference type="CDD" id="cd00331">
    <property type="entry name" value="IGPS"/>
    <property type="match status" value="1"/>
</dbReference>
<dbReference type="HAMAP" id="MF_00134_A">
    <property type="entry name" value="IGPS_A"/>
    <property type="match status" value="1"/>
</dbReference>